<dbReference type="EMBL" id="JH651384">
    <property type="protein sequence ID" value="EIJ34217.1"/>
    <property type="molecule type" value="Genomic_DNA"/>
</dbReference>
<gene>
    <name evidence="2" type="ORF">Thini_1623</name>
</gene>
<dbReference type="InterPro" id="IPR036291">
    <property type="entry name" value="NAD(P)-bd_dom_sf"/>
</dbReference>
<dbReference type="SUPFAM" id="SSF51735">
    <property type="entry name" value="NAD(P)-binding Rossmann-fold domains"/>
    <property type="match status" value="1"/>
</dbReference>
<dbReference type="PANTHER" id="PTHR42760">
    <property type="entry name" value="SHORT-CHAIN DEHYDROGENASES/REDUCTASES FAMILY MEMBER"/>
    <property type="match status" value="1"/>
</dbReference>
<dbReference type="RefSeq" id="WP_002708158.1">
    <property type="nucleotide sequence ID" value="NZ_JH651384.1"/>
</dbReference>
<accession>A0A656HCS1</accession>
<dbReference type="Pfam" id="PF13561">
    <property type="entry name" value="adh_short_C2"/>
    <property type="match status" value="1"/>
</dbReference>
<dbReference type="PRINTS" id="PR00080">
    <property type="entry name" value="SDRFAMILY"/>
</dbReference>
<dbReference type="CDD" id="cd08930">
    <property type="entry name" value="SDR_c8"/>
    <property type="match status" value="1"/>
</dbReference>
<evidence type="ECO:0000313" key="3">
    <source>
        <dbReference type="Proteomes" id="UP000005317"/>
    </source>
</evidence>
<dbReference type="AlphaFoldDB" id="A0A656HCS1"/>
<dbReference type="NCBIfam" id="NF006619">
    <property type="entry name" value="PRK09186.1"/>
    <property type="match status" value="1"/>
</dbReference>
<dbReference type="GO" id="GO:0016616">
    <property type="term" value="F:oxidoreductase activity, acting on the CH-OH group of donors, NAD or NADP as acceptor"/>
    <property type="evidence" value="ECO:0007669"/>
    <property type="project" value="TreeGrafter"/>
</dbReference>
<dbReference type="Gene3D" id="3.40.50.720">
    <property type="entry name" value="NAD(P)-binding Rossmann-like Domain"/>
    <property type="match status" value="1"/>
</dbReference>
<keyword evidence="3" id="KW-1185">Reference proteome</keyword>
<evidence type="ECO:0000313" key="2">
    <source>
        <dbReference type="EMBL" id="EIJ34217.1"/>
    </source>
</evidence>
<proteinExistence type="inferred from homology"/>
<dbReference type="Proteomes" id="UP000005317">
    <property type="component" value="Unassembled WGS sequence"/>
</dbReference>
<evidence type="ECO:0000256" key="1">
    <source>
        <dbReference type="ARBA" id="ARBA00006484"/>
    </source>
</evidence>
<dbReference type="InterPro" id="IPR002347">
    <property type="entry name" value="SDR_fam"/>
</dbReference>
<reference evidence="3" key="1">
    <citation type="journal article" date="2011" name="Stand. Genomic Sci.">
        <title>Genome sequence of the filamentous, gliding Thiothrix nivea neotype strain (JP2(T)).</title>
        <authorList>
            <person name="Lapidus A."/>
            <person name="Nolan M."/>
            <person name="Lucas S."/>
            <person name="Glavina Del Rio T."/>
            <person name="Tice H."/>
            <person name="Cheng J.F."/>
            <person name="Tapia R."/>
            <person name="Han C."/>
            <person name="Goodwin L."/>
            <person name="Pitluck S."/>
            <person name="Liolios K."/>
            <person name="Pagani I."/>
            <person name="Ivanova N."/>
            <person name="Huntemann M."/>
            <person name="Mavromatis K."/>
            <person name="Mikhailova N."/>
            <person name="Pati A."/>
            <person name="Chen A."/>
            <person name="Palaniappan K."/>
            <person name="Land M."/>
            <person name="Brambilla E.M."/>
            <person name="Rohde M."/>
            <person name="Abt B."/>
            <person name="Verbarg S."/>
            <person name="Goker M."/>
            <person name="Bristow J."/>
            <person name="Eisen J.A."/>
            <person name="Markowitz V."/>
            <person name="Hugenholtz P."/>
            <person name="Kyrpides N.C."/>
            <person name="Klenk H.P."/>
            <person name="Woyke T."/>
        </authorList>
    </citation>
    <scope>NUCLEOTIDE SEQUENCE [LARGE SCALE GENOMIC DNA]</scope>
    <source>
        <strain evidence="3">ATCC 35100 / DSM 5205 / JP2</strain>
    </source>
</reference>
<dbReference type="PRINTS" id="PR00081">
    <property type="entry name" value="GDHRDH"/>
</dbReference>
<name>A0A656HCS1_THINJ</name>
<organism evidence="2 3">
    <name type="scientific">Thiothrix nivea (strain ATCC 35100 / DSM 5205 / JP2)</name>
    <dbReference type="NCBI Taxonomy" id="870187"/>
    <lineage>
        <taxon>Bacteria</taxon>
        <taxon>Pseudomonadati</taxon>
        <taxon>Pseudomonadota</taxon>
        <taxon>Gammaproteobacteria</taxon>
        <taxon>Thiotrichales</taxon>
        <taxon>Thiotrichaceae</taxon>
        <taxon>Thiothrix</taxon>
    </lineage>
</organism>
<comment type="similarity">
    <text evidence="1">Belongs to the short-chain dehydrogenases/reductases (SDR) family.</text>
</comment>
<protein>
    <submittedName>
        <fullName evidence="2">NAD-dependent epimerase/dehydratase</fullName>
    </submittedName>
</protein>
<sequence>MLNNQIVVVTGGAGLIGKAFVEAIAQNGGVAIIADISIERSHQAKASLPESLQYNIDVIELDITNKESITQQIQALHQKYGRIDALVNNAYPRNKNYGRHFFDVEYEDFNENVGLHLGGYFNVSKHFAKFFVEQGHGNIINISSIYGLVAPRFHIYEGTKMTVPVEYAVIKSGLNHLTQYMTVYLKDKNVRVNTLALGGILDGQPESFLKNYRDECLNKGMLNPKDIVGSLVYLLSEQSKYVNGQNIVVDDGFSL</sequence>
<dbReference type="OrthoDB" id="9786435at2"/>